<dbReference type="AlphaFoldDB" id="A0A4Y2QG54"/>
<dbReference type="Proteomes" id="UP000499080">
    <property type="component" value="Unassembled WGS sequence"/>
</dbReference>
<name>A0A4Y2QG54_ARAVE</name>
<reference evidence="1 2" key="1">
    <citation type="journal article" date="2019" name="Sci. Rep.">
        <title>Orb-weaving spider Araneus ventricosus genome elucidates the spidroin gene catalogue.</title>
        <authorList>
            <person name="Kono N."/>
            <person name="Nakamura H."/>
            <person name="Ohtoshi R."/>
            <person name="Moran D.A.P."/>
            <person name="Shinohara A."/>
            <person name="Yoshida Y."/>
            <person name="Fujiwara M."/>
            <person name="Mori M."/>
            <person name="Tomita M."/>
            <person name="Arakawa K."/>
        </authorList>
    </citation>
    <scope>NUCLEOTIDE SEQUENCE [LARGE SCALE GENOMIC DNA]</scope>
</reference>
<protein>
    <submittedName>
        <fullName evidence="1">Uncharacterized protein</fullName>
    </submittedName>
</protein>
<sequence length="93" mass="10451">MRCEFKIEGSAITAHSRNGVRTEDRRFPVPKLLMRPQTSWLPPPCFTAAKRSVFGLLPGITAFVASNPITKGENSKVTEKRKIHESESSYIFT</sequence>
<organism evidence="1 2">
    <name type="scientific">Araneus ventricosus</name>
    <name type="common">Orbweaver spider</name>
    <name type="synonym">Epeira ventricosa</name>
    <dbReference type="NCBI Taxonomy" id="182803"/>
    <lineage>
        <taxon>Eukaryota</taxon>
        <taxon>Metazoa</taxon>
        <taxon>Ecdysozoa</taxon>
        <taxon>Arthropoda</taxon>
        <taxon>Chelicerata</taxon>
        <taxon>Arachnida</taxon>
        <taxon>Araneae</taxon>
        <taxon>Araneomorphae</taxon>
        <taxon>Entelegynae</taxon>
        <taxon>Araneoidea</taxon>
        <taxon>Araneidae</taxon>
        <taxon>Araneus</taxon>
    </lineage>
</organism>
<evidence type="ECO:0000313" key="2">
    <source>
        <dbReference type="Proteomes" id="UP000499080"/>
    </source>
</evidence>
<evidence type="ECO:0000313" key="1">
    <source>
        <dbReference type="EMBL" id="GBN62210.1"/>
    </source>
</evidence>
<dbReference type="EMBL" id="BGPR01013785">
    <property type="protein sequence ID" value="GBN62210.1"/>
    <property type="molecule type" value="Genomic_DNA"/>
</dbReference>
<accession>A0A4Y2QG54</accession>
<keyword evidence="2" id="KW-1185">Reference proteome</keyword>
<gene>
    <name evidence="1" type="ORF">AVEN_65909_1</name>
</gene>
<proteinExistence type="predicted"/>
<comment type="caution">
    <text evidence="1">The sequence shown here is derived from an EMBL/GenBank/DDBJ whole genome shotgun (WGS) entry which is preliminary data.</text>
</comment>